<keyword evidence="2" id="KW-1185">Reference proteome</keyword>
<accession>A0ABW0EW31</accession>
<protein>
    <submittedName>
        <fullName evidence="1">Uncharacterized protein</fullName>
    </submittedName>
</protein>
<reference evidence="2" key="1">
    <citation type="journal article" date="2019" name="Int. J. Syst. Evol. Microbiol.">
        <title>The Global Catalogue of Microorganisms (GCM) 10K type strain sequencing project: providing services to taxonomists for standard genome sequencing and annotation.</title>
        <authorList>
            <consortium name="The Broad Institute Genomics Platform"/>
            <consortium name="The Broad Institute Genome Sequencing Center for Infectious Disease"/>
            <person name="Wu L."/>
            <person name="Ma J."/>
        </authorList>
    </citation>
    <scope>NUCLEOTIDE SEQUENCE [LARGE SCALE GENOMIC DNA]</scope>
    <source>
        <strain evidence="2">CCUG 59778</strain>
    </source>
</reference>
<evidence type="ECO:0000313" key="1">
    <source>
        <dbReference type="EMBL" id="MFC5290455.1"/>
    </source>
</evidence>
<dbReference type="EMBL" id="JBHSKF010000017">
    <property type="protein sequence ID" value="MFC5290455.1"/>
    <property type="molecule type" value="Genomic_DNA"/>
</dbReference>
<proteinExistence type="predicted"/>
<organism evidence="1 2">
    <name type="scientific">Actinokineospora guangxiensis</name>
    <dbReference type="NCBI Taxonomy" id="1490288"/>
    <lineage>
        <taxon>Bacteria</taxon>
        <taxon>Bacillati</taxon>
        <taxon>Actinomycetota</taxon>
        <taxon>Actinomycetes</taxon>
        <taxon>Pseudonocardiales</taxon>
        <taxon>Pseudonocardiaceae</taxon>
        <taxon>Actinokineospora</taxon>
    </lineage>
</organism>
<sequence>MGHGSVGSVRLGGSPAQLRARKADAQKSAARGDLDRAWSRMGVRQVRRAATQRASCVGASFGRVQDFLARHGCTRLERVLFTVADSSGNTAVVSIAWVGLRGAGTARRFAVLMDEQGSGDIAPLGGSVLDLGDVRFTGLRYGRVSNGASVTVAEAENVLGGQFDHDSLDAIAEVAAFAPRR</sequence>
<name>A0ABW0EW31_9PSEU</name>
<gene>
    <name evidence="1" type="ORF">ACFPM7_25670</name>
</gene>
<dbReference type="RefSeq" id="WP_378250348.1">
    <property type="nucleotide sequence ID" value="NZ_JBHSKF010000017.1"/>
</dbReference>
<evidence type="ECO:0000313" key="2">
    <source>
        <dbReference type="Proteomes" id="UP001596157"/>
    </source>
</evidence>
<dbReference type="Proteomes" id="UP001596157">
    <property type="component" value="Unassembled WGS sequence"/>
</dbReference>
<comment type="caution">
    <text evidence="1">The sequence shown here is derived from an EMBL/GenBank/DDBJ whole genome shotgun (WGS) entry which is preliminary data.</text>
</comment>